<dbReference type="RefSeq" id="XP_026192896.1">
    <property type="nucleotide sequence ID" value="XM_026337111.1"/>
</dbReference>
<feature type="region of interest" description="Disordered" evidence="1">
    <location>
        <begin position="34"/>
        <end position="205"/>
    </location>
</feature>
<feature type="compositionally biased region" description="Low complexity" evidence="1">
    <location>
        <begin position="168"/>
        <end position="180"/>
    </location>
</feature>
<dbReference type="AlphaFoldDB" id="A0A6P6RYA2"/>
<gene>
    <name evidence="4" type="primary">LOC113147231</name>
</gene>
<organism evidence="3 4">
    <name type="scientific">Cyclospora cayetanensis</name>
    <dbReference type="NCBI Taxonomy" id="88456"/>
    <lineage>
        <taxon>Eukaryota</taxon>
        <taxon>Sar</taxon>
        <taxon>Alveolata</taxon>
        <taxon>Apicomplexa</taxon>
        <taxon>Conoidasida</taxon>
        <taxon>Coccidia</taxon>
        <taxon>Eucoccidiorida</taxon>
        <taxon>Eimeriorina</taxon>
        <taxon>Eimeriidae</taxon>
        <taxon>Cyclospora</taxon>
    </lineage>
</organism>
<dbReference type="GeneID" id="113147231"/>
<name>A0A6P6RYA2_9EIME</name>
<evidence type="ECO:0000313" key="4">
    <source>
        <dbReference type="RefSeq" id="XP_026192896.1"/>
    </source>
</evidence>
<evidence type="ECO:0000256" key="2">
    <source>
        <dbReference type="SAM" id="SignalP"/>
    </source>
</evidence>
<feature type="compositionally biased region" description="Low complexity" evidence="1">
    <location>
        <begin position="194"/>
        <end position="205"/>
    </location>
</feature>
<keyword evidence="2" id="KW-0732">Signal</keyword>
<keyword evidence="3" id="KW-1185">Reference proteome</keyword>
<feature type="signal peptide" evidence="2">
    <location>
        <begin position="1"/>
        <end position="23"/>
    </location>
</feature>
<feature type="compositionally biased region" description="Low complexity" evidence="1">
    <location>
        <begin position="79"/>
        <end position="93"/>
    </location>
</feature>
<protein>
    <submittedName>
        <fullName evidence="4">Uncharacterized protein LOC113147231</fullName>
    </submittedName>
</protein>
<dbReference type="Proteomes" id="UP000515125">
    <property type="component" value="Unplaced"/>
</dbReference>
<feature type="chain" id="PRO_5028072123" evidence="2">
    <location>
        <begin position="24"/>
        <end position="205"/>
    </location>
</feature>
<proteinExistence type="predicted"/>
<evidence type="ECO:0000256" key="1">
    <source>
        <dbReference type="SAM" id="MobiDB-lite"/>
    </source>
</evidence>
<reference evidence="4" key="1">
    <citation type="submission" date="2025-08" db="UniProtKB">
        <authorList>
            <consortium name="RefSeq"/>
        </authorList>
    </citation>
    <scope>IDENTIFICATION</scope>
</reference>
<sequence>MEQPVRLLGFVFLLLLAVAATQCSVALASIDPLENENGLPSSLEGVPQSEKQPDSTPETDEAAAAAARGDGVSVTPADEFATASEEPAAAASEGGRLSEPLDAAESDGMTSREDADRLEDDSPAADAAASAGDSEEPAVASSEAAEEAEVGRSVTQEDGIFSADKAGQAEASEEASAQSETVKQRLEEEGDAGGFKAEAAASEAA</sequence>
<accession>A0A6P6RYA2</accession>
<feature type="compositionally biased region" description="Low complexity" evidence="1">
    <location>
        <begin position="124"/>
        <end position="143"/>
    </location>
</feature>
<evidence type="ECO:0000313" key="3">
    <source>
        <dbReference type="Proteomes" id="UP000515125"/>
    </source>
</evidence>